<proteinExistence type="predicted"/>
<feature type="compositionally biased region" description="Polar residues" evidence="1">
    <location>
        <begin position="11"/>
        <end position="22"/>
    </location>
</feature>
<feature type="compositionally biased region" description="Low complexity" evidence="1">
    <location>
        <begin position="150"/>
        <end position="164"/>
    </location>
</feature>
<dbReference type="GeneID" id="13540854"/>
<dbReference type="Proteomes" id="UP000008783">
    <property type="component" value="Unassembled WGS sequence"/>
</dbReference>
<feature type="region of interest" description="Disordered" evidence="1">
    <location>
        <begin position="125"/>
        <end position="172"/>
    </location>
</feature>
<dbReference type="HOGENOM" id="CLU_1636201_0_0_1"/>
<dbReference type="AlphaFoldDB" id="H6QVG9"/>
<protein>
    <submittedName>
        <fullName evidence="2">Uncharacterized protein</fullName>
    </submittedName>
</protein>
<dbReference type="InParanoid" id="H6QVG9"/>
<feature type="compositionally biased region" description="Polar residues" evidence="1">
    <location>
        <begin position="50"/>
        <end position="60"/>
    </location>
</feature>
<feature type="compositionally biased region" description="Basic and acidic residues" evidence="1">
    <location>
        <begin position="27"/>
        <end position="38"/>
    </location>
</feature>
<evidence type="ECO:0000313" key="3">
    <source>
        <dbReference type="Proteomes" id="UP000008783"/>
    </source>
</evidence>
<reference evidence="3" key="1">
    <citation type="journal article" date="2011" name="Proc. Natl. Acad. Sci. U.S.A.">
        <title>Obligate biotrophy features unraveled by the genomic analysis of rust fungi.</title>
        <authorList>
            <person name="Duplessis S."/>
            <person name="Cuomo C.A."/>
            <person name="Lin Y.-C."/>
            <person name="Aerts A."/>
            <person name="Tisserant E."/>
            <person name="Veneault-Fourrey C."/>
            <person name="Joly D.L."/>
            <person name="Hacquard S."/>
            <person name="Amselem J."/>
            <person name="Cantarel B.L."/>
            <person name="Chiu R."/>
            <person name="Coutinho P.M."/>
            <person name="Feau N."/>
            <person name="Field M."/>
            <person name="Frey P."/>
            <person name="Gelhaye E."/>
            <person name="Goldberg J."/>
            <person name="Grabherr M.G."/>
            <person name="Kodira C.D."/>
            <person name="Kohler A."/>
            <person name="Kuees U."/>
            <person name="Lindquist E.A."/>
            <person name="Lucas S.M."/>
            <person name="Mago R."/>
            <person name="Mauceli E."/>
            <person name="Morin E."/>
            <person name="Murat C."/>
            <person name="Pangilinan J.L."/>
            <person name="Park R."/>
            <person name="Pearson M."/>
            <person name="Quesneville H."/>
            <person name="Rouhier N."/>
            <person name="Sakthikumar S."/>
            <person name="Salamov A.A."/>
            <person name="Schmutz J."/>
            <person name="Selles B."/>
            <person name="Shapiro H."/>
            <person name="Tanguay P."/>
            <person name="Tuskan G.A."/>
            <person name="Henrissat B."/>
            <person name="Van de Peer Y."/>
            <person name="Rouze P."/>
            <person name="Ellis J.G."/>
            <person name="Dodds P.N."/>
            <person name="Schein J.E."/>
            <person name="Zhong S."/>
            <person name="Hamelin R.C."/>
            <person name="Grigoriev I.V."/>
            <person name="Szabo L.J."/>
            <person name="Martin F."/>
        </authorList>
    </citation>
    <scope>NUCLEOTIDE SEQUENCE [LARGE SCALE GENOMIC DNA]</scope>
    <source>
        <strain evidence="3">CRL 75-36-700-3 / race SCCL</strain>
    </source>
</reference>
<feature type="compositionally biased region" description="Acidic residues" evidence="1">
    <location>
        <begin position="125"/>
        <end position="143"/>
    </location>
</feature>
<accession>H6QVG9</accession>
<sequence length="172" mass="19061">MSTSEERSNPPARSQWPQQGEINSDDLGNHLDTEKESNDSGQESVALCSSEDSVTVNENEQAGDAVMEEEDMLAGGSAEENEDMLAGNPATEEEDNMLAVLFASEEYEMNGNQDMDVVYWSGDEDEVDNYSEIDEDRTEEEQNWADTEMSDTNSNPSSSSTCTDGHMQEEQF</sequence>
<gene>
    <name evidence="2" type="ORF">PGTG_22739</name>
</gene>
<evidence type="ECO:0000313" key="2">
    <source>
        <dbReference type="EMBL" id="EHS62952.1"/>
    </source>
</evidence>
<dbReference type="RefSeq" id="XP_003888496.1">
    <property type="nucleotide sequence ID" value="XM_003888447.1"/>
</dbReference>
<dbReference type="OrthoDB" id="2510662at2759"/>
<dbReference type="VEuPathDB" id="FungiDB:PGTG_22739"/>
<name>H6QVG9_PUCGT</name>
<dbReference type="KEGG" id="pgr:PGTG_22739"/>
<feature type="region of interest" description="Disordered" evidence="1">
    <location>
        <begin position="1"/>
        <end position="93"/>
    </location>
</feature>
<organism evidence="2 3">
    <name type="scientific">Puccinia graminis f. sp. tritici (strain CRL 75-36-700-3 / race SCCL)</name>
    <name type="common">Black stem rust fungus</name>
    <dbReference type="NCBI Taxonomy" id="418459"/>
    <lineage>
        <taxon>Eukaryota</taxon>
        <taxon>Fungi</taxon>
        <taxon>Dikarya</taxon>
        <taxon>Basidiomycota</taxon>
        <taxon>Pucciniomycotina</taxon>
        <taxon>Pucciniomycetes</taxon>
        <taxon>Pucciniales</taxon>
        <taxon>Pucciniaceae</taxon>
        <taxon>Puccinia</taxon>
    </lineage>
</organism>
<dbReference type="EMBL" id="DS178417">
    <property type="protein sequence ID" value="EHS62952.1"/>
    <property type="molecule type" value="Genomic_DNA"/>
</dbReference>
<evidence type="ECO:0000256" key="1">
    <source>
        <dbReference type="SAM" id="MobiDB-lite"/>
    </source>
</evidence>
<keyword evidence="3" id="KW-1185">Reference proteome</keyword>